<sequence>MRWPSGTGVLMALVCCHFAHADEKTTSRPAEYSAEVGVGVEYDSNVAVDELDASSSESDYAATFDAEVSMKKALSDKTDLGLSYDFNQNIYRHFKEVNRQTHILGANLSRDIGGADIGLTGFYINSRLDGSSFLQLSRLSPTVSGFLGKKWFGRAAYVYADKSLAQSPERDASTQAAEADLYFFRRGLRSYFNLGYRFRDENAEGEPFDYQSNAVKLRYIHRFDLQQRSVKMELAWRYEMRDYQSETPSIGMEREDRRQRLQVDIEVPVMTRAALQFYAGYGDFESNFDPADYNQNIVGSRFIYRW</sequence>
<dbReference type="AlphaFoldDB" id="A0A5C8ZT82"/>
<organism evidence="3 4">
    <name type="scientific">Parahaliea aestuarii</name>
    <dbReference type="NCBI Taxonomy" id="1852021"/>
    <lineage>
        <taxon>Bacteria</taxon>
        <taxon>Pseudomonadati</taxon>
        <taxon>Pseudomonadota</taxon>
        <taxon>Gammaproteobacteria</taxon>
        <taxon>Cellvibrionales</taxon>
        <taxon>Halieaceae</taxon>
        <taxon>Parahaliea</taxon>
    </lineage>
</organism>
<evidence type="ECO:0000313" key="3">
    <source>
        <dbReference type="EMBL" id="TXS91713.1"/>
    </source>
</evidence>
<dbReference type="EMBL" id="VRYZ01000004">
    <property type="protein sequence ID" value="TXS91713.1"/>
    <property type="molecule type" value="Genomic_DNA"/>
</dbReference>
<reference evidence="3 4" key="1">
    <citation type="submission" date="2019-08" db="EMBL/GenBank/DDBJ databases">
        <title>Parahaliea maris sp. nov., isolated from the surface seawater.</title>
        <authorList>
            <person name="Liu Y."/>
        </authorList>
    </citation>
    <scope>NUCLEOTIDE SEQUENCE [LARGE SCALE GENOMIC DNA]</scope>
    <source>
        <strain evidence="3 4">S2-26</strain>
    </source>
</reference>
<keyword evidence="4" id="KW-1185">Reference proteome</keyword>
<dbReference type="Pfam" id="PF04575">
    <property type="entry name" value="SlipAM"/>
    <property type="match status" value="1"/>
</dbReference>
<dbReference type="OrthoDB" id="6380601at2"/>
<proteinExistence type="predicted"/>
<protein>
    <submittedName>
        <fullName evidence="3">DUF560 domain-containing protein</fullName>
    </submittedName>
</protein>
<feature type="signal peptide" evidence="1">
    <location>
        <begin position="1"/>
        <end position="21"/>
    </location>
</feature>
<evidence type="ECO:0000313" key="4">
    <source>
        <dbReference type="Proteomes" id="UP000321933"/>
    </source>
</evidence>
<gene>
    <name evidence="3" type="ORF">FVW59_11190</name>
</gene>
<feature type="domain" description="Surface lipoprotein assembly modifier C-terminal" evidence="2">
    <location>
        <begin position="50"/>
        <end position="265"/>
    </location>
</feature>
<evidence type="ECO:0000256" key="1">
    <source>
        <dbReference type="SAM" id="SignalP"/>
    </source>
</evidence>
<dbReference type="InterPro" id="IPR007655">
    <property type="entry name" value="Slam_C"/>
</dbReference>
<name>A0A5C8ZT82_9GAMM</name>
<dbReference type="Proteomes" id="UP000321933">
    <property type="component" value="Unassembled WGS sequence"/>
</dbReference>
<keyword evidence="1" id="KW-0732">Signal</keyword>
<comment type="caution">
    <text evidence="3">The sequence shown here is derived from an EMBL/GenBank/DDBJ whole genome shotgun (WGS) entry which is preliminary data.</text>
</comment>
<feature type="chain" id="PRO_5023014347" evidence="1">
    <location>
        <begin position="22"/>
        <end position="306"/>
    </location>
</feature>
<accession>A0A5C8ZT82</accession>
<dbReference type="RefSeq" id="WP_148064402.1">
    <property type="nucleotide sequence ID" value="NZ_VRYZ01000004.1"/>
</dbReference>
<evidence type="ECO:0000259" key="2">
    <source>
        <dbReference type="Pfam" id="PF04575"/>
    </source>
</evidence>